<name>A0A0M5TIH6_9NOSO</name>
<dbReference type="AlphaFoldDB" id="A0A0M5TIH6"/>
<evidence type="ECO:0000256" key="1">
    <source>
        <dbReference type="SAM" id="SignalP"/>
    </source>
</evidence>
<feature type="domain" description="ABC-type glycine betaine transport system substrate-binding" evidence="2">
    <location>
        <begin position="31"/>
        <end position="294"/>
    </location>
</feature>
<dbReference type="Gene3D" id="3.40.190.120">
    <property type="entry name" value="Osmoprotection protein (prox), domain 2"/>
    <property type="match status" value="1"/>
</dbReference>
<dbReference type="PROSITE" id="PS51257">
    <property type="entry name" value="PROKAR_LIPOPROTEIN"/>
    <property type="match status" value="1"/>
</dbReference>
<dbReference type="Gene3D" id="3.40.190.10">
    <property type="entry name" value="Periplasmic binding protein-like II"/>
    <property type="match status" value="1"/>
</dbReference>
<dbReference type="GO" id="GO:0043190">
    <property type="term" value="C:ATP-binding cassette (ABC) transporter complex"/>
    <property type="evidence" value="ECO:0007669"/>
    <property type="project" value="InterPro"/>
</dbReference>
<evidence type="ECO:0000313" key="4">
    <source>
        <dbReference type="Proteomes" id="UP000062645"/>
    </source>
</evidence>
<accession>A0A0M5TIH6</accession>
<gene>
    <name evidence="3" type="ORF">ACX27_06890</name>
</gene>
<protein>
    <submittedName>
        <fullName evidence="3">ABC transporter substrate-binding protein</fullName>
    </submittedName>
</protein>
<dbReference type="STRING" id="224013.ACX27_06890"/>
<dbReference type="PATRIC" id="fig|224013.5.peg.1678"/>
<keyword evidence="4" id="KW-1185">Reference proteome</keyword>
<dbReference type="SUPFAM" id="SSF53850">
    <property type="entry name" value="Periplasmic binding protein-like II"/>
    <property type="match status" value="1"/>
</dbReference>
<dbReference type="Proteomes" id="UP000062645">
    <property type="component" value="Chromosome"/>
</dbReference>
<dbReference type="GO" id="GO:0022857">
    <property type="term" value="F:transmembrane transporter activity"/>
    <property type="evidence" value="ECO:0007669"/>
    <property type="project" value="InterPro"/>
</dbReference>
<organism evidence="3 4">
    <name type="scientific">Nostoc piscinale CENA21</name>
    <dbReference type="NCBI Taxonomy" id="224013"/>
    <lineage>
        <taxon>Bacteria</taxon>
        <taxon>Bacillati</taxon>
        <taxon>Cyanobacteriota</taxon>
        <taxon>Cyanophyceae</taxon>
        <taxon>Nostocales</taxon>
        <taxon>Nostocaceae</taxon>
        <taxon>Nostoc</taxon>
    </lineage>
</organism>
<evidence type="ECO:0000259" key="2">
    <source>
        <dbReference type="Pfam" id="PF04069"/>
    </source>
</evidence>
<feature type="chain" id="PRO_5005806116" evidence="1">
    <location>
        <begin position="20"/>
        <end position="319"/>
    </location>
</feature>
<proteinExistence type="predicted"/>
<dbReference type="Pfam" id="PF04069">
    <property type="entry name" value="OpuAC"/>
    <property type="match status" value="1"/>
</dbReference>
<dbReference type="KEGG" id="npz:ACX27_06890"/>
<dbReference type="OrthoDB" id="9801163at2"/>
<feature type="signal peptide" evidence="1">
    <location>
        <begin position="1"/>
        <end position="19"/>
    </location>
</feature>
<dbReference type="CDD" id="cd13613">
    <property type="entry name" value="PBP2_Opu_like_2"/>
    <property type="match status" value="1"/>
</dbReference>
<dbReference type="RefSeq" id="WP_062290119.1">
    <property type="nucleotide sequence ID" value="NZ_CP012036.1"/>
</dbReference>
<dbReference type="EMBL" id="CP012036">
    <property type="protein sequence ID" value="ALF52638.1"/>
    <property type="molecule type" value="Genomic_DNA"/>
</dbReference>
<keyword evidence="1" id="KW-0732">Signal</keyword>
<dbReference type="InterPro" id="IPR007210">
    <property type="entry name" value="ABC_Gly_betaine_transp_sub-bd"/>
</dbReference>
<reference evidence="4" key="1">
    <citation type="submission" date="2015-07" db="EMBL/GenBank/DDBJ databases">
        <title>Genome Of Nitrogen-Fixing Cyanobacterium Nostoc piscinale CENA21 From Solimoes/Amazon River Floodplain Sediments And Comparative Genomics To Uncover Biosynthetic Natural Products Potential.</title>
        <authorList>
            <person name="Leao T.F."/>
            <person name="Leao P.N."/>
            <person name="Guimaraes P.I."/>
            <person name="de Melo A.G.C."/>
            <person name="Ramos R.T.J."/>
            <person name="Silva A."/>
            <person name="Fiore M.F."/>
            <person name="Schneider M.P.C."/>
        </authorList>
    </citation>
    <scope>NUCLEOTIDE SEQUENCE [LARGE SCALE GENOMIC DNA]</scope>
    <source>
        <strain evidence="4">CENA21</strain>
    </source>
</reference>
<sequence length="319" mass="35507">MKRFLIFFILTFTLVVAIAACNPSANNTTGDIVVASKDFTEQDILGELLAQQIEATTKLKVVRRPRLGGSFVCHNAILAGKIDAYIEYTGTAFTGILKQKAVNDPKVVYEKLKQAYSQQFKLEVMPSLGFENTFAMVIRGEDAKKYNIQTLSQAAQYTPQWRGGFGYEFLERDDGFPGLAKTYDLRFSKSPQIMDLGLIYRALIQKQVDMVAGNSTDGQITRLGLAVLKDDKQYFPPYEATPIIRQETLNKYPELRSAIAQLSGKISADEMRQLNYLVEGELQNIKEVVREFLKSKGLGSRTDAVASTLTRTSNGKPAG</sequence>
<evidence type="ECO:0000313" key="3">
    <source>
        <dbReference type="EMBL" id="ALF52638.1"/>
    </source>
</evidence>
<reference evidence="3 4" key="2">
    <citation type="journal article" date="2016" name="Genome Announc.">
        <title>Draft Genome Sequence of the N2-Fixing Cyanobacterium Nostoc piscinale CENA21, Isolated from the Brazilian Amazon Floodplain.</title>
        <authorList>
            <person name="Leao T."/>
            <person name="Guimaraes P.I."/>
            <person name="de Melo A.G."/>
            <person name="Ramos R.T."/>
            <person name="Leao P.N."/>
            <person name="Silva A."/>
            <person name="Fiore M.F."/>
            <person name="Schneider M.P."/>
        </authorList>
    </citation>
    <scope>NUCLEOTIDE SEQUENCE [LARGE SCALE GENOMIC DNA]</scope>
    <source>
        <strain evidence="3 4">CENA21</strain>
    </source>
</reference>